<evidence type="ECO:0000313" key="5">
    <source>
        <dbReference type="Proteomes" id="UP000078543"/>
    </source>
</evidence>
<feature type="region of interest" description="Disordered" evidence="2">
    <location>
        <begin position="1"/>
        <end position="39"/>
    </location>
</feature>
<comment type="function">
    <text evidence="1">A possible function for this protein is to guide the assembly of the membrane sector of the ATPase enzyme complex.</text>
</comment>
<reference evidence="4 5" key="1">
    <citation type="submission" date="2016-04" db="EMBL/GenBank/DDBJ databases">
        <title>Draft genome sequence of freshwater magnetotactic bacteria Magnetospirillum marisnigri SP-1 and Magnetospirillum moscoviense BB-1.</title>
        <authorList>
            <person name="Koziaeva V."/>
            <person name="Dziuba M.V."/>
            <person name="Ivanov T.M."/>
            <person name="Kuznetsov B."/>
            <person name="Grouzdev D.S."/>
        </authorList>
    </citation>
    <scope>NUCLEOTIDE SEQUENCE [LARGE SCALE GENOMIC DNA]</scope>
    <source>
        <strain evidence="4 5">BB-1</strain>
    </source>
</reference>
<feature type="transmembrane region" description="Helical" evidence="3">
    <location>
        <begin position="74"/>
        <end position="92"/>
    </location>
</feature>
<evidence type="ECO:0000256" key="2">
    <source>
        <dbReference type="SAM" id="MobiDB-lite"/>
    </source>
</evidence>
<keyword evidence="1" id="KW-0813">Transport</keyword>
<dbReference type="GO" id="GO:0045259">
    <property type="term" value="C:proton-transporting ATP synthase complex"/>
    <property type="evidence" value="ECO:0007669"/>
    <property type="project" value="UniProtKB-UniRule"/>
</dbReference>
<keyword evidence="3" id="KW-0812">Transmembrane</keyword>
<dbReference type="PIRSF" id="PIRSF032126">
    <property type="entry name" value="F0F1_ATP_synthase_subunit_I"/>
    <property type="match status" value="1"/>
</dbReference>
<comment type="similarity">
    <text evidence="1">Belongs to the bacterial AtpI family.</text>
</comment>
<dbReference type="InterPro" id="IPR032820">
    <property type="entry name" value="ATPase_put"/>
</dbReference>
<feature type="compositionally biased region" description="Basic and acidic residues" evidence="2">
    <location>
        <begin position="13"/>
        <end position="32"/>
    </location>
</feature>
<keyword evidence="3" id="KW-1133">Transmembrane helix</keyword>
<comment type="caution">
    <text evidence="4">The sequence shown here is derived from an EMBL/GenBank/DDBJ whole genome shotgun (WGS) entry which is preliminary data.</text>
</comment>
<dbReference type="Proteomes" id="UP000078543">
    <property type="component" value="Unassembled WGS sequence"/>
</dbReference>
<dbReference type="AlphaFoldDB" id="A0A178MXT0"/>
<keyword evidence="1 3" id="KW-0472">Membrane</keyword>
<dbReference type="STRING" id="1437059.A6A05_07940"/>
<dbReference type="InterPro" id="IPR016989">
    <property type="entry name" value="Atp1_alphaprobac"/>
</dbReference>
<sequence length="118" mass="12573">MSEHEGPSGLDDLDTRIRAAREREMAETEQKPGRRTSSSGIALGMRISVEFVAGVAVGVGIGWGLDHFFGTKPLLMVLFLLLGGGAGVMNAYRAAKGLDATVGLGMAQKRQAKRTKDR</sequence>
<name>A0A178MXT0_9PROT</name>
<feature type="transmembrane region" description="Helical" evidence="3">
    <location>
        <begin position="41"/>
        <end position="62"/>
    </location>
</feature>
<dbReference type="EMBL" id="LWQU01000085">
    <property type="protein sequence ID" value="OAN56907.1"/>
    <property type="molecule type" value="Genomic_DNA"/>
</dbReference>
<evidence type="ECO:0000256" key="3">
    <source>
        <dbReference type="SAM" id="Phobius"/>
    </source>
</evidence>
<dbReference type="Pfam" id="PF09527">
    <property type="entry name" value="ATPase_gene1"/>
    <property type="match status" value="1"/>
</dbReference>
<keyword evidence="5" id="KW-1185">Reference proteome</keyword>
<proteinExistence type="inferred from homology"/>
<evidence type="ECO:0000256" key="1">
    <source>
        <dbReference type="PIRNR" id="PIRNR032126"/>
    </source>
</evidence>
<dbReference type="GO" id="GO:1902600">
    <property type="term" value="P:proton transmembrane transport"/>
    <property type="evidence" value="ECO:0007669"/>
    <property type="project" value="UniProtKB-KW"/>
</dbReference>
<protein>
    <recommendedName>
        <fullName evidence="1">ATP synthase protein I</fullName>
    </recommendedName>
</protein>
<accession>A0A178MXT0</accession>
<gene>
    <name evidence="4" type="ORF">A6A05_07940</name>
</gene>
<keyword evidence="1" id="KW-0375">Hydrogen ion transport</keyword>
<evidence type="ECO:0000313" key="4">
    <source>
        <dbReference type="EMBL" id="OAN56907.1"/>
    </source>
</evidence>
<keyword evidence="1" id="KW-0406">Ion transport</keyword>
<organism evidence="4 5">
    <name type="scientific">Magnetospirillum moscoviense</name>
    <dbReference type="NCBI Taxonomy" id="1437059"/>
    <lineage>
        <taxon>Bacteria</taxon>
        <taxon>Pseudomonadati</taxon>
        <taxon>Pseudomonadota</taxon>
        <taxon>Alphaproteobacteria</taxon>
        <taxon>Rhodospirillales</taxon>
        <taxon>Rhodospirillaceae</taxon>
        <taxon>Magnetospirillum</taxon>
    </lineage>
</organism>